<dbReference type="GO" id="GO:0030150">
    <property type="term" value="P:protein import into mitochondrial matrix"/>
    <property type="evidence" value="ECO:0007669"/>
    <property type="project" value="UniProtKB-UniRule"/>
</dbReference>
<feature type="transmembrane region" description="Helical" evidence="12">
    <location>
        <begin position="56"/>
        <end position="78"/>
    </location>
</feature>
<dbReference type="AlphaFoldDB" id="A0A9W8I8Q3"/>
<accession>A0A9W8I8Q3</accession>
<name>A0A9W8I8Q3_9FUNG</name>
<comment type="caution">
    <text evidence="13">The sequence shown here is derived from an EMBL/GenBank/DDBJ whole genome shotgun (WGS) entry which is preliminary data.</text>
</comment>
<organism evidence="13 14">
    <name type="scientific">Coemansia brasiliensis</name>
    <dbReference type="NCBI Taxonomy" id="2650707"/>
    <lineage>
        <taxon>Eukaryota</taxon>
        <taxon>Fungi</taxon>
        <taxon>Fungi incertae sedis</taxon>
        <taxon>Zoopagomycota</taxon>
        <taxon>Kickxellomycotina</taxon>
        <taxon>Kickxellomycetes</taxon>
        <taxon>Kickxellales</taxon>
        <taxon>Kickxellaceae</taxon>
        <taxon>Coemansia</taxon>
    </lineage>
</organism>
<evidence type="ECO:0000256" key="6">
    <source>
        <dbReference type="ARBA" id="ARBA00022927"/>
    </source>
</evidence>
<keyword evidence="8 12" id="KW-1133">Transmembrane helix</keyword>
<evidence type="ECO:0000256" key="3">
    <source>
        <dbReference type="ARBA" id="ARBA00022448"/>
    </source>
</evidence>
<gene>
    <name evidence="13" type="primary">PAM17</name>
    <name evidence="13" type="ORF">IWW36_002019</name>
</gene>
<dbReference type="GO" id="GO:0001405">
    <property type="term" value="C:PAM complex, Tim23 associated import motor"/>
    <property type="evidence" value="ECO:0007669"/>
    <property type="project" value="UniProtKB-UniRule"/>
</dbReference>
<reference evidence="13" key="1">
    <citation type="submission" date="2022-07" db="EMBL/GenBank/DDBJ databases">
        <title>Phylogenomic reconstructions and comparative analyses of Kickxellomycotina fungi.</title>
        <authorList>
            <person name="Reynolds N.K."/>
            <person name="Stajich J.E."/>
            <person name="Barry K."/>
            <person name="Grigoriev I.V."/>
            <person name="Crous P."/>
            <person name="Smith M.E."/>
        </authorList>
    </citation>
    <scope>NUCLEOTIDE SEQUENCE</scope>
    <source>
        <strain evidence="13">NRRL 1566</strain>
    </source>
</reference>
<dbReference type="Pfam" id="PF08566">
    <property type="entry name" value="Pam17"/>
    <property type="match status" value="1"/>
</dbReference>
<keyword evidence="6 12" id="KW-0653">Protein transport</keyword>
<evidence type="ECO:0000256" key="5">
    <source>
        <dbReference type="ARBA" id="ARBA00022792"/>
    </source>
</evidence>
<keyword evidence="9 12" id="KW-0811">Translocation</keyword>
<dbReference type="PANTHER" id="PTHR28021:SF1">
    <property type="entry name" value="PRESEQUENCE TRANSLOCATED-ASSOCIATED MOTOR SUBUNIT PAM17, MITOCHONDRIAL"/>
    <property type="match status" value="1"/>
</dbReference>
<evidence type="ECO:0000256" key="8">
    <source>
        <dbReference type="ARBA" id="ARBA00022989"/>
    </source>
</evidence>
<evidence type="ECO:0000256" key="7">
    <source>
        <dbReference type="ARBA" id="ARBA00022946"/>
    </source>
</evidence>
<dbReference type="Proteomes" id="UP001139887">
    <property type="component" value="Unassembled WGS sequence"/>
</dbReference>
<evidence type="ECO:0000256" key="12">
    <source>
        <dbReference type="RuleBase" id="RU367146"/>
    </source>
</evidence>
<evidence type="ECO:0000256" key="9">
    <source>
        <dbReference type="ARBA" id="ARBA00023010"/>
    </source>
</evidence>
<evidence type="ECO:0000256" key="4">
    <source>
        <dbReference type="ARBA" id="ARBA00022692"/>
    </source>
</evidence>
<evidence type="ECO:0000256" key="10">
    <source>
        <dbReference type="ARBA" id="ARBA00023128"/>
    </source>
</evidence>
<dbReference type="PANTHER" id="PTHR28021">
    <property type="entry name" value="PRESEQUENCE TRANSLOCATED-ASSOCIATED MOTOR SUBUNIT PAM17, MITOCHONDRIAL"/>
    <property type="match status" value="1"/>
</dbReference>
<comment type="subcellular location">
    <subcellularLocation>
        <location evidence="1 12">Mitochondrion inner membrane</location>
        <topology evidence="1 12">Multi-pass membrane protein</topology>
    </subcellularLocation>
</comment>
<comment type="function">
    <text evidence="12">Component of the PAM complex, a complex required for the translocation of transit peptide-containing proteins from the inner membrane into the mitochondrial matrix in an ATP-dependent manner.</text>
</comment>
<keyword evidence="4 12" id="KW-0812">Transmembrane</keyword>
<evidence type="ECO:0000256" key="1">
    <source>
        <dbReference type="ARBA" id="ARBA00004448"/>
    </source>
</evidence>
<keyword evidence="7" id="KW-0809">Transit peptide</keyword>
<evidence type="ECO:0000313" key="13">
    <source>
        <dbReference type="EMBL" id="KAJ2850271.1"/>
    </source>
</evidence>
<evidence type="ECO:0000313" key="14">
    <source>
        <dbReference type="Proteomes" id="UP001139887"/>
    </source>
</evidence>
<evidence type="ECO:0000256" key="11">
    <source>
        <dbReference type="ARBA" id="ARBA00023136"/>
    </source>
</evidence>
<dbReference type="EMBL" id="JANBUW010000037">
    <property type="protein sequence ID" value="KAJ2850271.1"/>
    <property type="molecule type" value="Genomic_DNA"/>
</dbReference>
<keyword evidence="14" id="KW-1185">Reference proteome</keyword>
<evidence type="ECO:0000256" key="2">
    <source>
        <dbReference type="ARBA" id="ARBA00006837"/>
    </source>
</evidence>
<keyword evidence="5 12" id="KW-0999">Mitochondrion inner membrane</keyword>
<comment type="subunit">
    <text evidence="12">Component of the PAM complex.</text>
</comment>
<protein>
    <recommendedName>
        <fullName evidence="12">Presequence translocated-associated motor subunit PAM17</fullName>
    </recommendedName>
</protein>
<proteinExistence type="inferred from homology"/>
<keyword evidence="10 12" id="KW-0496">Mitochondrion</keyword>
<dbReference type="OrthoDB" id="5970083at2759"/>
<sequence>MSYLKVVARALSRPAQRSVRLVHSSPAAKQAKEAVPELNWDEFFRLRKQRRLWERLGSLPCAILGLGGGAAVFASLPVDPQQTFMGLDPLMLFGGCSLFSGALGFVIGPSVGRRWYRVINRDLARALDNKEAEFFKHVRMNRSDPSLSSASNPLPDFYGEKINSLQSYRRWLRKQREHERKGTFNLGAKRR</sequence>
<comment type="similarity">
    <text evidence="2 12">Belongs to the PAM17 family.</text>
</comment>
<feature type="transmembrane region" description="Helical" evidence="12">
    <location>
        <begin position="90"/>
        <end position="111"/>
    </location>
</feature>
<dbReference type="InterPro" id="IPR013875">
    <property type="entry name" value="Pam17"/>
</dbReference>
<keyword evidence="11 12" id="KW-0472">Membrane</keyword>
<keyword evidence="3 12" id="KW-0813">Transport</keyword>